<protein>
    <submittedName>
        <fullName evidence="1">Uncharacterized protein</fullName>
    </submittedName>
</protein>
<organism evidence="1 2">
    <name type="scientific">Bos taurus</name>
    <name type="common">Bovine</name>
    <dbReference type="NCBI Taxonomy" id="9913"/>
    <lineage>
        <taxon>Eukaryota</taxon>
        <taxon>Metazoa</taxon>
        <taxon>Chordata</taxon>
        <taxon>Craniata</taxon>
        <taxon>Vertebrata</taxon>
        <taxon>Euteleostomi</taxon>
        <taxon>Mammalia</taxon>
        <taxon>Eutheria</taxon>
        <taxon>Laurasiatheria</taxon>
        <taxon>Artiodactyla</taxon>
        <taxon>Ruminantia</taxon>
        <taxon>Pecora</taxon>
        <taxon>Bovidae</taxon>
        <taxon>Bovinae</taxon>
        <taxon>Bos</taxon>
    </lineage>
</organism>
<dbReference type="Ensembl" id="ENSBTAT00000144882.1">
    <property type="protein sequence ID" value="ENSBTAP00000106172.1"/>
    <property type="gene ID" value="ENSBTAG00000074745.1"/>
</dbReference>
<keyword evidence="2" id="KW-1185">Reference proteome</keyword>
<evidence type="ECO:0000313" key="1">
    <source>
        <dbReference type="Ensembl" id="ENSBTAP00000106172.1"/>
    </source>
</evidence>
<proteinExistence type="predicted"/>
<name>A0ABI0NZZ6_BOVIN</name>
<reference evidence="1" key="1">
    <citation type="submission" date="2018-03" db="EMBL/GenBank/DDBJ databases">
        <title>ARS-UCD1.2.</title>
        <authorList>
            <person name="Rosen B.D."/>
            <person name="Bickhart D.M."/>
            <person name="Koren S."/>
            <person name="Schnabel R.D."/>
            <person name="Hall R."/>
            <person name="Zimin A."/>
            <person name="Dreischer C."/>
            <person name="Schultheiss S."/>
            <person name="Schroeder S.G."/>
            <person name="Elsik C.G."/>
            <person name="Couldrey C."/>
            <person name="Liu G.E."/>
            <person name="Van Tassell C.P."/>
            <person name="Phillippy A.M."/>
            <person name="Smith T.P.L."/>
            <person name="Medrano J.F."/>
        </authorList>
    </citation>
    <scope>NUCLEOTIDE SEQUENCE [LARGE SCALE GENOMIC DNA]</scope>
    <source>
        <strain evidence="1">Hereford</strain>
    </source>
</reference>
<reference evidence="1" key="2">
    <citation type="submission" date="2025-08" db="UniProtKB">
        <authorList>
            <consortium name="Ensembl"/>
        </authorList>
    </citation>
    <scope>IDENTIFICATION</scope>
    <source>
        <strain evidence="1">Hereford</strain>
    </source>
</reference>
<evidence type="ECO:0000313" key="2">
    <source>
        <dbReference type="Proteomes" id="UP000009136"/>
    </source>
</evidence>
<sequence>APACHSHELSCASEKTSLTPWLGHGAAGTPGLYPNGAHPGGPVIAFSCLTGPRPLTPSPCLLPVP</sequence>
<dbReference type="Proteomes" id="UP000009136">
    <property type="component" value="Chromosome 21"/>
</dbReference>
<dbReference type="GeneTree" id="ENSGT01140000286710"/>
<reference evidence="1" key="3">
    <citation type="submission" date="2025-09" db="UniProtKB">
        <authorList>
            <consortium name="Ensembl"/>
        </authorList>
    </citation>
    <scope>IDENTIFICATION</scope>
    <source>
        <strain evidence="1">Hereford</strain>
    </source>
</reference>
<accession>A0ABI0NZZ6</accession>